<dbReference type="Proteomes" id="UP000820669">
    <property type="component" value="Unassembled WGS sequence"/>
</dbReference>
<name>A0ABX1SEB4_9PSEU</name>
<dbReference type="RefSeq" id="WP_169382734.1">
    <property type="nucleotide sequence ID" value="NZ_JAAXLA010000033.1"/>
</dbReference>
<gene>
    <name evidence="1" type="ORF">HF526_18335</name>
</gene>
<organism evidence="1 2">
    <name type="scientific">Pseudonocardia acidicola</name>
    <dbReference type="NCBI Taxonomy" id="2724939"/>
    <lineage>
        <taxon>Bacteria</taxon>
        <taxon>Bacillati</taxon>
        <taxon>Actinomycetota</taxon>
        <taxon>Actinomycetes</taxon>
        <taxon>Pseudonocardiales</taxon>
        <taxon>Pseudonocardiaceae</taxon>
        <taxon>Pseudonocardia</taxon>
    </lineage>
</organism>
<comment type="caution">
    <text evidence="1">The sequence shown here is derived from an EMBL/GenBank/DDBJ whole genome shotgun (WGS) entry which is preliminary data.</text>
</comment>
<protein>
    <recommendedName>
        <fullName evidence="3">TetR family transcriptional regulator</fullName>
    </recommendedName>
</protein>
<reference evidence="1 2" key="1">
    <citation type="submission" date="2020-04" db="EMBL/GenBank/DDBJ databases">
        <authorList>
            <person name="Klaysubun C."/>
            <person name="Duangmal K."/>
            <person name="Lipun K."/>
        </authorList>
    </citation>
    <scope>NUCLEOTIDE SEQUENCE [LARGE SCALE GENOMIC DNA]</scope>
    <source>
        <strain evidence="1 2">K10HN5</strain>
    </source>
</reference>
<evidence type="ECO:0000313" key="1">
    <source>
        <dbReference type="EMBL" id="NMH99254.1"/>
    </source>
</evidence>
<accession>A0ABX1SEB4</accession>
<sequence>MAGAPDDVGLLAMAAGARGAGGRVRPAMPRPSPRAEILRAASGEFRTGPPRGAAADREPVDDLFALALGGLTAG</sequence>
<proteinExistence type="predicted"/>
<evidence type="ECO:0000313" key="2">
    <source>
        <dbReference type="Proteomes" id="UP000820669"/>
    </source>
</evidence>
<evidence type="ECO:0008006" key="3">
    <source>
        <dbReference type="Google" id="ProtNLM"/>
    </source>
</evidence>
<keyword evidence="2" id="KW-1185">Reference proteome</keyword>
<dbReference type="EMBL" id="JAAXLA010000033">
    <property type="protein sequence ID" value="NMH99254.1"/>
    <property type="molecule type" value="Genomic_DNA"/>
</dbReference>